<dbReference type="InterPro" id="IPR001138">
    <property type="entry name" value="Zn2Cys6_DnaBD"/>
</dbReference>
<dbReference type="OMA" id="QETHPAC"/>
<dbReference type="SMART" id="SM00066">
    <property type="entry name" value="GAL4"/>
    <property type="match status" value="1"/>
</dbReference>
<dbReference type="Pfam" id="PF11951">
    <property type="entry name" value="Fungal_trans_2"/>
    <property type="match status" value="1"/>
</dbReference>
<evidence type="ECO:0000256" key="1">
    <source>
        <dbReference type="ARBA" id="ARBA00023015"/>
    </source>
</evidence>
<reference evidence="8" key="1">
    <citation type="journal article" date="2014" name="BMC Genomics">
        <title>Genome characteristics reveal the impact of lichenization on lichen-forming fungus Endocarpon pusillum Hedwig (Verrucariales, Ascomycota).</title>
        <authorList>
            <person name="Wang Y.-Y."/>
            <person name="Liu B."/>
            <person name="Zhang X.-Y."/>
            <person name="Zhou Q.-M."/>
            <person name="Zhang T."/>
            <person name="Li H."/>
            <person name="Yu Y.-F."/>
            <person name="Zhang X.-L."/>
            <person name="Hao X.-Y."/>
            <person name="Wang M."/>
            <person name="Wang L."/>
            <person name="Wei J.-C."/>
        </authorList>
    </citation>
    <scope>NUCLEOTIDE SEQUENCE [LARGE SCALE GENOMIC DNA]</scope>
    <source>
        <strain evidence="8">Z07020 / HMAS-L-300199</strain>
    </source>
</reference>
<keyword evidence="2" id="KW-0238">DNA-binding</keyword>
<dbReference type="InterPro" id="IPR036864">
    <property type="entry name" value="Zn2-C6_fun-type_DNA-bd_sf"/>
</dbReference>
<feature type="region of interest" description="Disordered" evidence="5">
    <location>
        <begin position="1"/>
        <end position="57"/>
    </location>
</feature>
<dbReference type="PANTHER" id="PTHR47784">
    <property type="entry name" value="STEROL UPTAKE CONTROL PROTEIN 2"/>
    <property type="match status" value="1"/>
</dbReference>
<dbReference type="CDD" id="cd00067">
    <property type="entry name" value="GAL4"/>
    <property type="match status" value="1"/>
</dbReference>
<dbReference type="PROSITE" id="PS00463">
    <property type="entry name" value="ZN2_CY6_FUNGAL_1"/>
    <property type="match status" value="1"/>
</dbReference>
<evidence type="ECO:0000256" key="3">
    <source>
        <dbReference type="ARBA" id="ARBA00023163"/>
    </source>
</evidence>
<evidence type="ECO:0000313" key="7">
    <source>
        <dbReference type="EMBL" id="ERF75260.1"/>
    </source>
</evidence>
<dbReference type="EMBL" id="KE720815">
    <property type="protein sequence ID" value="ERF75260.1"/>
    <property type="molecule type" value="Genomic_DNA"/>
</dbReference>
<dbReference type="InterPro" id="IPR021858">
    <property type="entry name" value="Fun_TF"/>
</dbReference>
<keyword evidence="3" id="KW-0804">Transcription</keyword>
<keyword evidence="4" id="KW-0539">Nucleus</keyword>
<dbReference type="Gene3D" id="4.10.240.10">
    <property type="entry name" value="Zn(2)-C6 fungal-type DNA-binding domain"/>
    <property type="match status" value="1"/>
</dbReference>
<gene>
    <name evidence="7" type="ORF">EPUS_00052</name>
</gene>
<dbReference type="RefSeq" id="XP_007787272.1">
    <property type="nucleotide sequence ID" value="XM_007789082.1"/>
</dbReference>
<dbReference type="eggNOG" id="ENOG502SNQY">
    <property type="taxonomic scope" value="Eukaryota"/>
</dbReference>
<sequence>MSHYSWGTSAPVDGDSAEEVFNHAPWPEPRGRDSPPKKTPRTLAPNLTRRSHKKSRGGCLNCKCRKIKCQETKPSCENCLVKELKCEYPSQATTKIVRRPSCASRPNRAVVRHDEPKLPATLSPPTSFNMDDMRCFHHFLTVAYPHLPLGNDSVWVQDIPIFAQQHEYLMHALLALGASHLTRMSPQTDYSTTAMIHQGQAIKGLNEALAKESRSYGESDALLAACYALTFQASYMGDGMTDFITMVRGCALVTEQIYKQETRTAFNLDQNMHFRIMLPRLEHFPNISPTLITPAVLAVEALRPLLRTTMDHQFHASLSSALLALQQSPKAGYLNFVRLYATLWDMSHDQFAVFVDPHNTPAQLLMAHFLALQMLMVPLLVHEFPALNDATKARTLLGTVEWGEKIWERTPQRMRPYLVWSRDVFQTVRSEIQALNGGNYRDMTFKILAH</sequence>
<feature type="domain" description="Zn(2)-C6 fungal-type" evidence="6">
    <location>
        <begin position="58"/>
        <end position="88"/>
    </location>
</feature>
<dbReference type="PROSITE" id="PS50048">
    <property type="entry name" value="ZN2_CY6_FUNGAL_2"/>
    <property type="match status" value="1"/>
</dbReference>
<evidence type="ECO:0000256" key="2">
    <source>
        <dbReference type="ARBA" id="ARBA00023125"/>
    </source>
</evidence>
<dbReference type="InterPro" id="IPR053157">
    <property type="entry name" value="Sterol_Uptake_Regulator"/>
</dbReference>
<dbReference type="GeneID" id="19235117"/>
<dbReference type="Proteomes" id="UP000019373">
    <property type="component" value="Unassembled WGS sequence"/>
</dbReference>
<accession>U1HWV3</accession>
<name>U1HWV3_ENDPU</name>
<dbReference type="HOGENOM" id="CLU_027371_4_1_1"/>
<dbReference type="GO" id="GO:0003677">
    <property type="term" value="F:DNA binding"/>
    <property type="evidence" value="ECO:0007669"/>
    <property type="project" value="UniProtKB-KW"/>
</dbReference>
<evidence type="ECO:0000256" key="4">
    <source>
        <dbReference type="ARBA" id="ARBA00023242"/>
    </source>
</evidence>
<dbReference type="AlphaFoldDB" id="U1HWV3"/>
<keyword evidence="8" id="KW-1185">Reference proteome</keyword>
<dbReference type="SUPFAM" id="SSF57701">
    <property type="entry name" value="Zn2/Cys6 DNA-binding domain"/>
    <property type="match status" value="1"/>
</dbReference>
<dbReference type="OrthoDB" id="416217at2759"/>
<dbReference type="Pfam" id="PF00172">
    <property type="entry name" value="Zn_clus"/>
    <property type="match status" value="1"/>
</dbReference>
<dbReference type="GO" id="GO:0001228">
    <property type="term" value="F:DNA-binding transcription activator activity, RNA polymerase II-specific"/>
    <property type="evidence" value="ECO:0007669"/>
    <property type="project" value="TreeGrafter"/>
</dbReference>
<evidence type="ECO:0000313" key="8">
    <source>
        <dbReference type="Proteomes" id="UP000019373"/>
    </source>
</evidence>
<evidence type="ECO:0000259" key="6">
    <source>
        <dbReference type="PROSITE" id="PS50048"/>
    </source>
</evidence>
<dbReference type="GO" id="GO:0008270">
    <property type="term" value="F:zinc ion binding"/>
    <property type="evidence" value="ECO:0007669"/>
    <property type="project" value="InterPro"/>
</dbReference>
<protein>
    <recommendedName>
        <fullName evidence="6">Zn(2)-C6 fungal-type domain-containing protein</fullName>
    </recommendedName>
</protein>
<proteinExistence type="predicted"/>
<organism evidence="7 8">
    <name type="scientific">Endocarpon pusillum (strain Z07020 / HMAS-L-300199)</name>
    <name type="common">Lichen-forming fungus</name>
    <dbReference type="NCBI Taxonomy" id="1263415"/>
    <lineage>
        <taxon>Eukaryota</taxon>
        <taxon>Fungi</taxon>
        <taxon>Dikarya</taxon>
        <taxon>Ascomycota</taxon>
        <taxon>Pezizomycotina</taxon>
        <taxon>Eurotiomycetes</taxon>
        <taxon>Chaetothyriomycetidae</taxon>
        <taxon>Verrucariales</taxon>
        <taxon>Verrucariaceae</taxon>
        <taxon>Endocarpon</taxon>
    </lineage>
</organism>
<evidence type="ECO:0000256" key="5">
    <source>
        <dbReference type="SAM" id="MobiDB-lite"/>
    </source>
</evidence>
<dbReference type="PANTHER" id="PTHR47784:SF7">
    <property type="entry name" value="ZN(II)2CYS6 TRANSCRIPTION FACTOR (EUROFUNG)"/>
    <property type="match status" value="1"/>
</dbReference>
<keyword evidence="1" id="KW-0805">Transcription regulation</keyword>